<protein>
    <submittedName>
        <fullName evidence="1">GroES-like zinc-binding alcohol dehydrogenase family protein</fullName>
    </submittedName>
</protein>
<reference evidence="2" key="1">
    <citation type="journal article" date="2019" name="Plant Biotechnol. J.">
        <title>Genome sequencing of the Australian wild diploid species Gossypium australe highlights disease resistance and delayed gland morphogenesis.</title>
        <authorList>
            <person name="Cai Y."/>
            <person name="Cai X."/>
            <person name="Wang Q."/>
            <person name="Wang P."/>
            <person name="Zhang Y."/>
            <person name="Cai C."/>
            <person name="Xu Y."/>
            <person name="Wang K."/>
            <person name="Zhou Z."/>
            <person name="Wang C."/>
            <person name="Geng S."/>
            <person name="Li B."/>
            <person name="Dong Q."/>
            <person name="Hou Y."/>
            <person name="Wang H."/>
            <person name="Ai P."/>
            <person name="Liu Z."/>
            <person name="Yi F."/>
            <person name="Sun M."/>
            <person name="An G."/>
            <person name="Cheng J."/>
            <person name="Zhang Y."/>
            <person name="Shi Q."/>
            <person name="Xie Y."/>
            <person name="Shi X."/>
            <person name="Chang Y."/>
            <person name="Huang F."/>
            <person name="Chen Y."/>
            <person name="Hong S."/>
            <person name="Mi L."/>
            <person name="Sun Q."/>
            <person name="Zhang L."/>
            <person name="Zhou B."/>
            <person name="Peng R."/>
            <person name="Zhang X."/>
            <person name="Liu F."/>
        </authorList>
    </citation>
    <scope>NUCLEOTIDE SEQUENCE [LARGE SCALE GENOMIC DNA]</scope>
    <source>
        <strain evidence="2">cv. PA1801</strain>
    </source>
</reference>
<evidence type="ECO:0000313" key="1">
    <source>
        <dbReference type="EMBL" id="KAA3461146.1"/>
    </source>
</evidence>
<comment type="caution">
    <text evidence="1">The sequence shown here is derived from an EMBL/GenBank/DDBJ whole genome shotgun (WGS) entry which is preliminary data.</text>
</comment>
<organism evidence="1 2">
    <name type="scientific">Gossypium australe</name>
    <dbReference type="NCBI Taxonomy" id="47621"/>
    <lineage>
        <taxon>Eukaryota</taxon>
        <taxon>Viridiplantae</taxon>
        <taxon>Streptophyta</taxon>
        <taxon>Embryophyta</taxon>
        <taxon>Tracheophyta</taxon>
        <taxon>Spermatophyta</taxon>
        <taxon>Magnoliopsida</taxon>
        <taxon>eudicotyledons</taxon>
        <taxon>Gunneridae</taxon>
        <taxon>Pentapetalae</taxon>
        <taxon>rosids</taxon>
        <taxon>malvids</taxon>
        <taxon>Malvales</taxon>
        <taxon>Malvaceae</taxon>
        <taxon>Malvoideae</taxon>
        <taxon>Gossypium</taxon>
    </lineage>
</organism>
<dbReference type="Proteomes" id="UP000325315">
    <property type="component" value="Unassembled WGS sequence"/>
</dbReference>
<keyword evidence="2" id="KW-1185">Reference proteome</keyword>
<accession>A0A5B6UWX0</accession>
<dbReference type="PANTHER" id="PTHR31286:SF173">
    <property type="entry name" value="DUF4283 DOMAIN-CONTAINING PROTEIN"/>
    <property type="match status" value="1"/>
</dbReference>
<evidence type="ECO:0000313" key="2">
    <source>
        <dbReference type="Proteomes" id="UP000325315"/>
    </source>
</evidence>
<name>A0A5B6UWX0_9ROSI</name>
<dbReference type="OrthoDB" id="995555at2759"/>
<sequence>MVNLNSLCDSMVNEIALLMIQVPRSDTIPNKVLTWVRFPGLPNYLYKKKALWEIGGMVGKVTKLDFNTDSRARGWYARMSVYANLDKPLISKVIINRNLQRIEYESLPVVCFSYGRYGHKKDSCSHSLKTSALGEEVVSSAETIQENMAAGKREFDP</sequence>
<gene>
    <name evidence="1" type="ORF">EPI10_027745</name>
</gene>
<dbReference type="EMBL" id="SMMG02000009">
    <property type="protein sequence ID" value="KAA3461146.1"/>
    <property type="molecule type" value="Genomic_DNA"/>
</dbReference>
<dbReference type="PANTHER" id="PTHR31286">
    <property type="entry name" value="GLYCINE-RICH CELL WALL STRUCTURAL PROTEIN 1.8-LIKE"/>
    <property type="match status" value="1"/>
</dbReference>
<dbReference type="InterPro" id="IPR040256">
    <property type="entry name" value="At4g02000-like"/>
</dbReference>
<dbReference type="AlphaFoldDB" id="A0A5B6UWX0"/>
<proteinExistence type="predicted"/>